<dbReference type="PRINTS" id="PR01594">
    <property type="entry name" value="SECBCHAPRONE"/>
</dbReference>
<keyword evidence="4 6" id="KW-0811">Translocation</keyword>
<dbReference type="Pfam" id="PF02556">
    <property type="entry name" value="SecB"/>
    <property type="match status" value="1"/>
</dbReference>
<dbReference type="PANTHER" id="PTHR36918:SF1">
    <property type="entry name" value="PROTEIN-EXPORT PROTEIN SECB"/>
    <property type="match status" value="1"/>
</dbReference>
<dbReference type="GO" id="GO:0051262">
    <property type="term" value="P:protein tetramerization"/>
    <property type="evidence" value="ECO:0007669"/>
    <property type="project" value="InterPro"/>
</dbReference>
<reference evidence="7" key="1">
    <citation type="submission" date="2018-05" db="EMBL/GenBank/DDBJ databases">
        <authorList>
            <person name="Lanie J.A."/>
            <person name="Ng W.-L."/>
            <person name="Kazmierczak K.M."/>
            <person name="Andrzejewski T.M."/>
            <person name="Davidsen T.M."/>
            <person name="Wayne K.J."/>
            <person name="Tettelin H."/>
            <person name="Glass J.I."/>
            <person name="Rusch D."/>
            <person name="Podicherti R."/>
            <person name="Tsui H.-C.T."/>
            <person name="Winkler M.E."/>
        </authorList>
    </citation>
    <scope>NUCLEOTIDE SEQUENCE</scope>
    <source>
        <strain evidence="7">KNB</strain>
    </source>
</reference>
<evidence type="ECO:0000313" key="7">
    <source>
        <dbReference type="EMBL" id="SPS06695.1"/>
    </source>
</evidence>
<evidence type="ECO:0000256" key="3">
    <source>
        <dbReference type="ARBA" id="ARBA00022927"/>
    </source>
</evidence>
<dbReference type="EMBL" id="LS423452">
    <property type="protein sequence ID" value="SPS06695.1"/>
    <property type="molecule type" value="Genomic_DNA"/>
</dbReference>
<comment type="function">
    <text evidence="6">One of the proteins required for the normal export of preproteins out of the cell cytoplasm. It is a molecular chaperone that binds to a subset of precursor proteins, maintaining them in a translocation-competent state. It also specifically binds to its receptor SecA.</text>
</comment>
<accession>A0A2X0SP48</accession>
<protein>
    <recommendedName>
        <fullName evidence="6">Protein-export protein SecB</fullName>
    </recommendedName>
</protein>
<comment type="similarity">
    <text evidence="1 6">Belongs to the SecB family.</text>
</comment>
<dbReference type="PANTHER" id="PTHR36918">
    <property type="match status" value="1"/>
</dbReference>
<dbReference type="GO" id="GO:0051082">
    <property type="term" value="F:unfolded protein binding"/>
    <property type="evidence" value="ECO:0007669"/>
    <property type="project" value="InterPro"/>
</dbReference>
<keyword evidence="6" id="KW-0963">Cytoplasm</keyword>
<dbReference type="HAMAP" id="MF_00821">
    <property type="entry name" value="SecB"/>
    <property type="match status" value="1"/>
</dbReference>
<dbReference type="SUPFAM" id="SSF54611">
    <property type="entry name" value="SecB-like"/>
    <property type="match status" value="1"/>
</dbReference>
<dbReference type="InterPro" id="IPR003708">
    <property type="entry name" value="SecB"/>
</dbReference>
<dbReference type="GO" id="GO:0006457">
    <property type="term" value="P:protein folding"/>
    <property type="evidence" value="ECO:0007669"/>
    <property type="project" value="UniProtKB-UniRule"/>
</dbReference>
<evidence type="ECO:0000256" key="1">
    <source>
        <dbReference type="ARBA" id="ARBA00009990"/>
    </source>
</evidence>
<organism evidence="7">
    <name type="scientific">Candidatus Nitrotoga fabula</name>
    <dbReference type="NCBI Taxonomy" id="2182327"/>
    <lineage>
        <taxon>Bacteria</taxon>
        <taxon>Pseudomonadati</taxon>
        <taxon>Pseudomonadota</taxon>
        <taxon>Betaproteobacteria</taxon>
        <taxon>Nitrosomonadales</taxon>
        <taxon>Gallionellaceae</taxon>
        <taxon>Candidatus Nitrotoga</taxon>
    </lineage>
</organism>
<keyword evidence="3 6" id="KW-0653">Protein transport</keyword>
<evidence type="ECO:0000256" key="6">
    <source>
        <dbReference type="HAMAP-Rule" id="MF_00821"/>
    </source>
</evidence>
<name>A0A2X0SP48_9PROT</name>
<dbReference type="GO" id="GO:0005737">
    <property type="term" value="C:cytoplasm"/>
    <property type="evidence" value="ECO:0007669"/>
    <property type="project" value="UniProtKB-SubCell"/>
</dbReference>
<dbReference type="NCBIfam" id="NF004394">
    <property type="entry name" value="PRK05751.1-5"/>
    <property type="match status" value="1"/>
</dbReference>
<proteinExistence type="inferred from homology"/>
<sequence length="159" mass="17874">MNEAATSEQQPPQFSMEKLYVKDLSLESPNAPAIFLEREVPHIDLQLQTQHSPVEDGIFEVTLTATVTAKLQEKNKVMFLIEATQAGIFQVRNIKSEELEPILETVCPNILYPYLREVVSSMSVKAGFTPILLNPINFEAVYQQKKQRQAQTATEGAPQ</sequence>
<dbReference type="InterPro" id="IPR035958">
    <property type="entry name" value="SecB-like_sf"/>
</dbReference>
<evidence type="ECO:0000256" key="5">
    <source>
        <dbReference type="ARBA" id="ARBA00023186"/>
    </source>
</evidence>
<dbReference type="NCBIfam" id="TIGR00809">
    <property type="entry name" value="secB"/>
    <property type="match status" value="1"/>
</dbReference>
<gene>
    <name evidence="6 7" type="primary">secB</name>
    <name evidence="7" type="ORF">NITFAB_2288</name>
</gene>
<keyword evidence="5 6" id="KW-0143">Chaperone</keyword>
<comment type="subunit">
    <text evidence="6">Homotetramer, a dimer of dimers. One homotetramer interacts with 1 SecA dimer.</text>
</comment>
<evidence type="ECO:0000256" key="2">
    <source>
        <dbReference type="ARBA" id="ARBA00022448"/>
    </source>
</evidence>
<keyword evidence="2 6" id="KW-0813">Transport</keyword>
<dbReference type="Gene3D" id="3.10.420.10">
    <property type="entry name" value="SecB-like"/>
    <property type="match status" value="1"/>
</dbReference>
<dbReference type="GO" id="GO:0015031">
    <property type="term" value="P:protein transport"/>
    <property type="evidence" value="ECO:0007669"/>
    <property type="project" value="UniProtKB-UniRule"/>
</dbReference>
<dbReference type="AlphaFoldDB" id="A0A2X0SP48"/>
<comment type="subcellular location">
    <subcellularLocation>
        <location evidence="6">Cytoplasm</location>
    </subcellularLocation>
</comment>
<evidence type="ECO:0000256" key="4">
    <source>
        <dbReference type="ARBA" id="ARBA00023010"/>
    </source>
</evidence>